<evidence type="ECO:0000256" key="1">
    <source>
        <dbReference type="ARBA" id="ARBA00009764"/>
    </source>
</evidence>
<protein>
    <recommendedName>
        <fullName evidence="5">Flagellar hook-associated protein 2</fullName>
        <shortName evidence="5">HAP2</shortName>
    </recommendedName>
    <alternativeName>
        <fullName evidence="5">Flagellar cap protein</fullName>
    </alternativeName>
</protein>
<dbReference type="RefSeq" id="WP_161075008.1">
    <property type="nucleotide sequence ID" value="NZ_CP086370.1"/>
</dbReference>
<sequence>MATTVPGSSSPDYPAYMATQLATRYTEASQTLLDTKTKAAADGVSGVSKLSSAMSTFSSALLALSGKKSVLANTASFSSDIGTATAGSAAAAGTYSFYVEQLATAGQVSYGGITDTVAAGSGSLNVVLADGTNFNVNLVNADKNLDGTLTAQEVATAINLAADNDSTVTASTLTVNGATTLVLTSNATGKDNAASIDASGVTNLALKGMLEDTSKQTQIVTAQNAVVWLGAPDGNPLSQNRIEQASNTFAVVNDVKMTFTKAQTGGVPATLTVATDNAGTKSNVQSFVDAYNALNKVLDELTFVGDTPNKKPPGPFANDAGLKALRSRMQDMLRKSTDGVSLPVFGITAQRDGSLAVKADRLATAIAANPAALDKIFGTSSLNNTSALLGGLDKLMSTWTNSVDGHIGERRQTNDRLQRTLSDRQDALDNLFNNSYKRYLQQFTALQSLQNQMSQNTGLFSALFADKSSS</sequence>
<reference evidence="8 9" key="1">
    <citation type="submission" date="2019-12" db="EMBL/GenBank/DDBJ databases">
        <title>Novel species isolated from a subtropical stream in China.</title>
        <authorList>
            <person name="Lu H."/>
        </authorList>
    </citation>
    <scope>NUCLEOTIDE SEQUENCE [LARGE SCALE GENOMIC DNA]</scope>
    <source>
        <strain evidence="8 9">FT127W</strain>
    </source>
</reference>
<organism evidence="8 9">
    <name type="scientific">Pseudoduganella aquatica</name>
    <dbReference type="NCBI Taxonomy" id="2660641"/>
    <lineage>
        <taxon>Bacteria</taxon>
        <taxon>Pseudomonadati</taxon>
        <taxon>Pseudomonadota</taxon>
        <taxon>Betaproteobacteria</taxon>
        <taxon>Burkholderiales</taxon>
        <taxon>Oxalobacteraceae</taxon>
        <taxon>Telluria group</taxon>
        <taxon>Pseudoduganella</taxon>
    </lineage>
</organism>
<evidence type="ECO:0000256" key="2">
    <source>
        <dbReference type="ARBA" id="ARBA00011255"/>
    </source>
</evidence>
<proteinExistence type="inferred from homology"/>
<dbReference type="AlphaFoldDB" id="A0A7X4KPZ0"/>
<dbReference type="Pfam" id="PF07195">
    <property type="entry name" value="FliD_C"/>
    <property type="match status" value="1"/>
</dbReference>
<name>A0A7X4KPZ0_9BURK</name>
<keyword evidence="9" id="KW-1185">Reference proteome</keyword>
<dbReference type="PANTHER" id="PTHR30288:SF0">
    <property type="entry name" value="FLAGELLAR HOOK-ASSOCIATED PROTEIN 2"/>
    <property type="match status" value="1"/>
</dbReference>
<evidence type="ECO:0000256" key="4">
    <source>
        <dbReference type="ARBA" id="ARBA00023143"/>
    </source>
</evidence>
<comment type="function">
    <text evidence="5">Required for morphogenesis and for the elongation of the flagellar filament by facilitating polymerization of the flagellin monomers at the tip of growing filament. Forms a capping structure, which prevents flagellin subunits (transported through the central channel of the flagellum) from leaking out without polymerization at the distal end.</text>
</comment>
<comment type="subunit">
    <text evidence="2 5">Homopentamer.</text>
</comment>
<evidence type="ECO:0000313" key="9">
    <source>
        <dbReference type="Proteomes" id="UP000450676"/>
    </source>
</evidence>
<dbReference type="GO" id="GO:0005576">
    <property type="term" value="C:extracellular region"/>
    <property type="evidence" value="ECO:0007669"/>
    <property type="project" value="UniProtKB-SubCell"/>
</dbReference>
<dbReference type="InterPro" id="IPR003481">
    <property type="entry name" value="FliD_N"/>
</dbReference>
<evidence type="ECO:0000259" key="7">
    <source>
        <dbReference type="Pfam" id="PF07195"/>
    </source>
</evidence>
<keyword evidence="3" id="KW-0175">Coiled coil</keyword>
<dbReference type="GO" id="GO:0009421">
    <property type="term" value="C:bacterial-type flagellum filament cap"/>
    <property type="evidence" value="ECO:0007669"/>
    <property type="project" value="InterPro"/>
</dbReference>
<dbReference type="GO" id="GO:0071973">
    <property type="term" value="P:bacterial-type flagellum-dependent cell motility"/>
    <property type="evidence" value="ECO:0007669"/>
    <property type="project" value="TreeGrafter"/>
</dbReference>
<evidence type="ECO:0000256" key="3">
    <source>
        <dbReference type="ARBA" id="ARBA00023054"/>
    </source>
</evidence>
<dbReference type="EMBL" id="WWCU01000044">
    <property type="protein sequence ID" value="MYN10722.1"/>
    <property type="molecule type" value="Genomic_DNA"/>
</dbReference>
<feature type="domain" description="Flagellar hook-associated protein 2 N-terminal" evidence="6">
    <location>
        <begin position="18"/>
        <end position="105"/>
    </location>
</feature>
<accession>A0A7X4KPZ0</accession>
<feature type="domain" description="Flagellar hook-associated protein 2 C-terminal" evidence="7">
    <location>
        <begin position="241"/>
        <end position="454"/>
    </location>
</feature>
<dbReference type="PANTHER" id="PTHR30288">
    <property type="entry name" value="FLAGELLAR CAP/ASSEMBLY PROTEIN FLID"/>
    <property type="match status" value="1"/>
</dbReference>
<dbReference type="GO" id="GO:0007155">
    <property type="term" value="P:cell adhesion"/>
    <property type="evidence" value="ECO:0007669"/>
    <property type="project" value="InterPro"/>
</dbReference>
<dbReference type="InterPro" id="IPR010809">
    <property type="entry name" value="FliD_C"/>
</dbReference>
<comment type="similarity">
    <text evidence="1 5">Belongs to the FliD family.</text>
</comment>
<comment type="subcellular location">
    <subcellularLocation>
        <location evidence="5">Secreted</location>
    </subcellularLocation>
    <subcellularLocation>
        <location evidence="5">Bacterial flagellum</location>
    </subcellularLocation>
</comment>
<keyword evidence="8" id="KW-0966">Cell projection</keyword>
<dbReference type="InterPro" id="IPR040026">
    <property type="entry name" value="FliD"/>
</dbReference>
<keyword evidence="4 5" id="KW-0975">Bacterial flagellum</keyword>
<evidence type="ECO:0000259" key="6">
    <source>
        <dbReference type="Pfam" id="PF02465"/>
    </source>
</evidence>
<gene>
    <name evidence="8" type="primary">fliD</name>
    <name evidence="8" type="ORF">GTP77_25715</name>
</gene>
<dbReference type="Proteomes" id="UP000450676">
    <property type="component" value="Unassembled WGS sequence"/>
</dbReference>
<evidence type="ECO:0000313" key="8">
    <source>
        <dbReference type="EMBL" id="MYN10722.1"/>
    </source>
</evidence>
<comment type="caution">
    <text evidence="8">The sequence shown here is derived from an EMBL/GenBank/DDBJ whole genome shotgun (WGS) entry which is preliminary data.</text>
</comment>
<keyword evidence="5" id="KW-0964">Secreted</keyword>
<evidence type="ECO:0000256" key="5">
    <source>
        <dbReference type="RuleBase" id="RU362066"/>
    </source>
</evidence>
<dbReference type="GO" id="GO:0009424">
    <property type="term" value="C:bacterial-type flagellum hook"/>
    <property type="evidence" value="ECO:0007669"/>
    <property type="project" value="UniProtKB-UniRule"/>
</dbReference>
<dbReference type="Pfam" id="PF02465">
    <property type="entry name" value="FliD_N"/>
    <property type="match status" value="1"/>
</dbReference>
<keyword evidence="8" id="KW-0282">Flagellum</keyword>
<keyword evidence="8" id="KW-0969">Cilium</keyword>